<dbReference type="EMBL" id="CAJVPM010000285">
    <property type="protein sequence ID" value="CAG8440350.1"/>
    <property type="molecule type" value="Genomic_DNA"/>
</dbReference>
<proteinExistence type="predicted"/>
<evidence type="ECO:0000313" key="2">
    <source>
        <dbReference type="Proteomes" id="UP000789860"/>
    </source>
</evidence>
<organism evidence="1 2">
    <name type="scientific">Scutellospora calospora</name>
    <dbReference type="NCBI Taxonomy" id="85575"/>
    <lineage>
        <taxon>Eukaryota</taxon>
        <taxon>Fungi</taxon>
        <taxon>Fungi incertae sedis</taxon>
        <taxon>Mucoromycota</taxon>
        <taxon>Glomeromycotina</taxon>
        <taxon>Glomeromycetes</taxon>
        <taxon>Diversisporales</taxon>
        <taxon>Gigasporaceae</taxon>
        <taxon>Scutellospora</taxon>
    </lineage>
</organism>
<accession>A0ACA9JWU5</accession>
<dbReference type="Proteomes" id="UP000789860">
    <property type="component" value="Unassembled WGS sequence"/>
</dbReference>
<evidence type="ECO:0000313" key="1">
    <source>
        <dbReference type="EMBL" id="CAG8440350.1"/>
    </source>
</evidence>
<protein>
    <submittedName>
        <fullName evidence="1">793_t:CDS:1</fullName>
    </submittedName>
</protein>
<comment type="caution">
    <text evidence="1">The sequence shown here is derived from an EMBL/GenBank/DDBJ whole genome shotgun (WGS) entry which is preliminary data.</text>
</comment>
<sequence length="197" mass="22586">MLNRLLFVNAILFVSFIGVFFGIGYPEIQRNNFSRTSCDIIGKWNIPIYCCYKKCDRDRCINAPSNVTSCDSLKNKWNSIDPLTCGNQCPSLDDTSICGDGYECCVETPRQICPKSGSSCYTRYECTSWVSDLRCQITCQFCYNMIIEVKYNTPQGLKISNNTKFFDSDQDDDIINNYMNKFLLTTSVECFYDPNNI</sequence>
<name>A0ACA9JWU5_9GLOM</name>
<keyword evidence="2" id="KW-1185">Reference proteome</keyword>
<reference evidence="1" key="1">
    <citation type="submission" date="2021-06" db="EMBL/GenBank/DDBJ databases">
        <authorList>
            <person name="Kallberg Y."/>
            <person name="Tangrot J."/>
            <person name="Rosling A."/>
        </authorList>
    </citation>
    <scope>NUCLEOTIDE SEQUENCE</scope>
    <source>
        <strain evidence="1">AU212A</strain>
    </source>
</reference>
<gene>
    <name evidence="1" type="ORF">SCALOS_LOCUS575</name>
</gene>